<gene>
    <name evidence="1" type="ORF">NDU88_003208</name>
</gene>
<comment type="caution">
    <text evidence="1">The sequence shown here is derived from an EMBL/GenBank/DDBJ whole genome shotgun (WGS) entry which is preliminary data.</text>
</comment>
<dbReference type="EMBL" id="JANPWB010000016">
    <property type="protein sequence ID" value="KAJ1083048.1"/>
    <property type="molecule type" value="Genomic_DNA"/>
</dbReference>
<evidence type="ECO:0000313" key="1">
    <source>
        <dbReference type="EMBL" id="KAJ1083048.1"/>
    </source>
</evidence>
<keyword evidence="2" id="KW-1185">Reference proteome</keyword>
<sequence>MLPLATSGSETALRGLTLGGPASFVQLGGCPELVEVVSTKVTYLPDSDTLREILATNAWSGVQNLDSKGGKDMLQGLVTEPGKAPCIASADTAGIIDMAAMAVKNPFYTLANYDQSQARICIEADAGDHFFSLSDQSDLTDEDYEATGGHHSRVLRGVYQVF</sequence>
<accession>A0AAV7KVV5</accession>
<reference evidence="1" key="1">
    <citation type="journal article" date="2022" name="bioRxiv">
        <title>Sequencing and chromosome-scale assembly of the giantPleurodeles waltlgenome.</title>
        <authorList>
            <person name="Brown T."/>
            <person name="Elewa A."/>
            <person name="Iarovenko S."/>
            <person name="Subramanian E."/>
            <person name="Araus A.J."/>
            <person name="Petzold A."/>
            <person name="Susuki M."/>
            <person name="Suzuki K.-i.T."/>
            <person name="Hayashi T."/>
            <person name="Toyoda A."/>
            <person name="Oliveira C."/>
            <person name="Osipova E."/>
            <person name="Leigh N.D."/>
            <person name="Simon A."/>
            <person name="Yun M.H."/>
        </authorList>
    </citation>
    <scope>NUCLEOTIDE SEQUENCE</scope>
    <source>
        <strain evidence="1">20211129_DDA</strain>
        <tissue evidence="1">Liver</tissue>
    </source>
</reference>
<name>A0AAV7KVV5_PLEWA</name>
<protein>
    <submittedName>
        <fullName evidence="1">Uncharacterized protein</fullName>
    </submittedName>
</protein>
<organism evidence="1 2">
    <name type="scientific">Pleurodeles waltl</name>
    <name type="common">Iberian ribbed newt</name>
    <dbReference type="NCBI Taxonomy" id="8319"/>
    <lineage>
        <taxon>Eukaryota</taxon>
        <taxon>Metazoa</taxon>
        <taxon>Chordata</taxon>
        <taxon>Craniata</taxon>
        <taxon>Vertebrata</taxon>
        <taxon>Euteleostomi</taxon>
        <taxon>Amphibia</taxon>
        <taxon>Batrachia</taxon>
        <taxon>Caudata</taxon>
        <taxon>Salamandroidea</taxon>
        <taxon>Salamandridae</taxon>
        <taxon>Pleurodelinae</taxon>
        <taxon>Pleurodeles</taxon>
    </lineage>
</organism>
<dbReference type="AlphaFoldDB" id="A0AAV7KVV5"/>
<dbReference type="Proteomes" id="UP001066276">
    <property type="component" value="Chromosome 12"/>
</dbReference>
<proteinExistence type="predicted"/>
<evidence type="ECO:0000313" key="2">
    <source>
        <dbReference type="Proteomes" id="UP001066276"/>
    </source>
</evidence>